<proteinExistence type="predicted"/>
<organism evidence="1 2">
    <name type="scientific">Bauhinia variegata</name>
    <name type="common">Purple orchid tree</name>
    <name type="synonym">Phanera variegata</name>
    <dbReference type="NCBI Taxonomy" id="167791"/>
    <lineage>
        <taxon>Eukaryota</taxon>
        <taxon>Viridiplantae</taxon>
        <taxon>Streptophyta</taxon>
        <taxon>Embryophyta</taxon>
        <taxon>Tracheophyta</taxon>
        <taxon>Spermatophyta</taxon>
        <taxon>Magnoliopsida</taxon>
        <taxon>eudicotyledons</taxon>
        <taxon>Gunneridae</taxon>
        <taxon>Pentapetalae</taxon>
        <taxon>rosids</taxon>
        <taxon>fabids</taxon>
        <taxon>Fabales</taxon>
        <taxon>Fabaceae</taxon>
        <taxon>Cercidoideae</taxon>
        <taxon>Cercideae</taxon>
        <taxon>Bauhiniinae</taxon>
        <taxon>Bauhinia</taxon>
    </lineage>
</organism>
<protein>
    <submittedName>
        <fullName evidence="1">Uncharacterized protein</fullName>
    </submittedName>
</protein>
<sequence>MANPSFFTYEFPNHPSQSKRTITKNKPRHPSTASPRTFTCQYCNRRFYSSQALGGHQNAHKRERAAARQSVSAQQAWFRAPTRTGDPTTEPISGRFFHPHLLQSLETDQDTGASSLPFGFHGIGVSSSEVLPLKPEQHTNVDLTLRL</sequence>
<reference evidence="1 2" key="1">
    <citation type="journal article" date="2022" name="DNA Res.">
        <title>Chromosomal-level genome assembly of the orchid tree Bauhinia variegata (Leguminosae; Cercidoideae) supports the allotetraploid origin hypothesis of Bauhinia.</title>
        <authorList>
            <person name="Zhong Y."/>
            <person name="Chen Y."/>
            <person name="Zheng D."/>
            <person name="Pang J."/>
            <person name="Liu Y."/>
            <person name="Luo S."/>
            <person name="Meng S."/>
            <person name="Qian L."/>
            <person name="Wei D."/>
            <person name="Dai S."/>
            <person name="Zhou R."/>
        </authorList>
    </citation>
    <scope>NUCLEOTIDE SEQUENCE [LARGE SCALE GENOMIC DNA]</scope>
    <source>
        <strain evidence="1">BV-YZ2020</strain>
    </source>
</reference>
<gene>
    <name evidence="1" type="ORF">L6164_030291</name>
</gene>
<comment type="caution">
    <text evidence="1">The sequence shown here is derived from an EMBL/GenBank/DDBJ whole genome shotgun (WGS) entry which is preliminary data.</text>
</comment>
<name>A0ACB9LBB3_BAUVA</name>
<dbReference type="Proteomes" id="UP000828941">
    <property type="component" value="Chromosome 12"/>
</dbReference>
<dbReference type="EMBL" id="CM039437">
    <property type="protein sequence ID" value="KAI4307061.1"/>
    <property type="molecule type" value="Genomic_DNA"/>
</dbReference>
<keyword evidence="2" id="KW-1185">Reference proteome</keyword>
<evidence type="ECO:0000313" key="2">
    <source>
        <dbReference type="Proteomes" id="UP000828941"/>
    </source>
</evidence>
<accession>A0ACB9LBB3</accession>
<evidence type="ECO:0000313" key="1">
    <source>
        <dbReference type="EMBL" id="KAI4307061.1"/>
    </source>
</evidence>